<proteinExistence type="predicted"/>
<evidence type="ECO:0000313" key="2">
    <source>
        <dbReference type="Proteomes" id="UP000615446"/>
    </source>
</evidence>
<organism evidence="1 2">
    <name type="scientific">Rhizophagus clarus</name>
    <dbReference type="NCBI Taxonomy" id="94130"/>
    <lineage>
        <taxon>Eukaryota</taxon>
        <taxon>Fungi</taxon>
        <taxon>Fungi incertae sedis</taxon>
        <taxon>Mucoromycota</taxon>
        <taxon>Glomeromycotina</taxon>
        <taxon>Glomeromycetes</taxon>
        <taxon>Glomerales</taxon>
        <taxon>Glomeraceae</taxon>
        <taxon>Rhizophagus</taxon>
    </lineage>
</organism>
<accession>A0A8H3LV93</accession>
<reference evidence="1" key="1">
    <citation type="submission" date="2019-10" db="EMBL/GenBank/DDBJ databases">
        <title>Conservation and host-specific expression of non-tandemly repeated heterogenous ribosome RNA gene in arbuscular mycorrhizal fungi.</title>
        <authorList>
            <person name="Maeda T."/>
            <person name="Kobayashi Y."/>
            <person name="Nakagawa T."/>
            <person name="Ezawa T."/>
            <person name="Yamaguchi K."/>
            <person name="Bino T."/>
            <person name="Nishimoto Y."/>
            <person name="Shigenobu S."/>
            <person name="Kawaguchi M."/>
        </authorList>
    </citation>
    <scope>NUCLEOTIDE SEQUENCE</scope>
    <source>
        <strain evidence="1">HR1</strain>
    </source>
</reference>
<evidence type="ECO:0000313" key="1">
    <source>
        <dbReference type="EMBL" id="GES95573.1"/>
    </source>
</evidence>
<dbReference type="AlphaFoldDB" id="A0A8H3LV93"/>
<name>A0A8H3LV93_9GLOM</name>
<protein>
    <submittedName>
        <fullName evidence="1">Uncharacterized protein</fullName>
    </submittedName>
</protein>
<sequence>MLIYDLWTTELIMCIAEQIIKMKVPDNMRSGRSLLDGIQPVTIAVDNDAGGKYPSIHGGVWLFKILGNNHRTLDLRSWAVYLEKLVIKITY</sequence>
<dbReference type="EMBL" id="BLAL01000242">
    <property type="protein sequence ID" value="GES95573.1"/>
    <property type="molecule type" value="Genomic_DNA"/>
</dbReference>
<dbReference type="Proteomes" id="UP000615446">
    <property type="component" value="Unassembled WGS sequence"/>
</dbReference>
<gene>
    <name evidence="1" type="ORF">RCL2_002223300</name>
</gene>
<comment type="caution">
    <text evidence="1">The sequence shown here is derived from an EMBL/GenBank/DDBJ whole genome shotgun (WGS) entry which is preliminary data.</text>
</comment>